<evidence type="ECO:0000313" key="2">
    <source>
        <dbReference type="Proteomes" id="UP001558613"/>
    </source>
</evidence>
<organism evidence="1 2">
    <name type="scientific">Cirrhinus molitorella</name>
    <name type="common">mud carp</name>
    <dbReference type="NCBI Taxonomy" id="172907"/>
    <lineage>
        <taxon>Eukaryota</taxon>
        <taxon>Metazoa</taxon>
        <taxon>Chordata</taxon>
        <taxon>Craniata</taxon>
        <taxon>Vertebrata</taxon>
        <taxon>Euteleostomi</taxon>
        <taxon>Actinopterygii</taxon>
        <taxon>Neopterygii</taxon>
        <taxon>Teleostei</taxon>
        <taxon>Ostariophysi</taxon>
        <taxon>Cypriniformes</taxon>
        <taxon>Cyprinidae</taxon>
        <taxon>Labeoninae</taxon>
        <taxon>Labeonini</taxon>
        <taxon>Cirrhinus</taxon>
    </lineage>
</organism>
<keyword evidence="2" id="KW-1185">Reference proteome</keyword>
<accession>A0ABR3MRW5</accession>
<proteinExistence type="predicted"/>
<protein>
    <submittedName>
        <fullName evidence="1">Uncharacterized protein</fullName>
    </submittedName>
</protein>
<comment type="caution">
    <text evidence="1">The sequence shown here is derived from an EMBL/GenBank/DDBJ whole genome shotgun (WGS) entry which is preliminary data.</text>
</comment>
<gene>
    <name evidence="1" type="ORF">QQF64_032731</name>
</gene>
<name>A0ABR3MRW5_9TELE</name>
<reference evidence="1 2" key="1">
    <citation type="submission" date="2023-09" db="EMBL/GenBank/DDBJ databases">
        <authorList>
            <person name="Wang M."/>
        </authorList>
    </citation>
    <scope>NUCLEOTIDE SEQUENCE [LARGE SCALE GENOMIC DNA]</scope>
    <source>
        <strain evidence="1">GT-2023</strain>
        <tissue evidence="1">Liver</tissue>
    </source>
</reference>
<dbReference type="EMBL" id="JAYMGO010000009">
    <property type="protein sequence ID" value="KAL1267368.1"/>
    <property type="molecule type" value="Genomic_DNA"/>
</dbReference>
<evidence type="ECO:0000313" key="1">
    <source>
        <dbReference type="EMBL" id="KAL1267368.1"/>
    </source>
</evidence>
<dbReference type="Proteomes" id="UP001558613">
    <property type="component" value="Unassembled WGS sequence"/>
</dbReference>
<sequence length="188" mass="20702">MRSWATMEIVDALCGRTKVASFADPFQLLFAGAFYGGLFQEGRSSRFLCGKCQKCRRNALLGTFPNAHCFNGCQRESNETSLTKAVTAPCDSGREAHSMWGFVSLSGPFQCLVCTSPRDAFASSRSRRGIPLSAATLRLRNIVFLLARIQQSLSVLKDFACILSGRTARSNKAPRAMQRAPPLCWHDL</sequence>